<sequence length="81" mass="9506">MNDPKQIAQAILDANKMHEESYRSEARNKVGRYTLELEECLTITCKKNDVSPNLWYPLSLAMHWWNDLQLWAEDILAGRDI</sequence>
<evidence type="ECO:0000313" key="1">
    <source>
        <dbReference type="EMBL" id="KKM23317.1"/>
    </source>
</evidence>
<gene>
    <name evidence="1" type="ORF">LCGC14_1616420</name>
</gene>
<comment type="caution">
    <text evidence="1">The sequence shown here is derived from an EMBL/GenBank/DDBJ whole genome shotgun (WGS) entry which is preliminary data.</text>
</comment>
<dbReference type="AlphaFoldDB" id="A0A0F9I728"/>
<proteinExistence type="predicted"/>
<organism evidence="1">
    <name type="scientific">marine sediment metagenome</name>
    <dbReference type="NCBI Taxonomy" id="412755"/>
    <lineage>
        <taxon>unclassified sequences</taxon>
        <taxon>metagenomes</taxon>
        <taxon>ecological metagenomes</taxon>
    </lineage>
</organism>
<name>A0A0F9I728_9ZZZZ</name>
<protein>
    <submittedName>
        <fullName evidence="1">Uncharacterized protein</fullName>
    </submittedName>
</protein>
<accession>A0A0F9I728</accession>
<dbReference type="EMBL" id="LAZR01013148">
    <property type="protein sequence ID" value="KKM23317.1"/>
    <property type="molecule type" value="Genomic_DNA"/>
</dbReference>
<reference evidence="1" key="1">
    <citation type="journal article" date="2015" name="Nature">
        <title>Complex archaea that bridge the gap between prokaryotes and eukaryotes.</title>
        <authorList>
            <person name="Spang A."/>
            <person name="Saw J.H."/>
            <person name="Jorgensen S.L."/>
            <person name="Zaremba-Niedzwiedzka K."/>
            <person name="Martijn J."/>
            <person name="Lind A.E."/>
            <person name="van Eijk R."/>
            <person name="Schleper C."/>
            <person name="Guy L."/>
            <person name="Ettema T.J."/>
        </authorList>
    </citation>
    <scope>NUCLEOTIDE SEQUENCE</scope>
</reference>